<proteinExistence type="predicted"/>
<keyword evidence="2" id="KW-1185">Reference proteome</keyword>
<dbReference type="Proteomes" id="UP000604066">
    <property type="component" value="Unassembled WGS sequence"/>
</dbReference>
<organism evidence="1 2">
    <name type="scientific">Carboxydothermus ferrireducens DSM 11255</name>
    <dbReference type="NCBI Taxonomy" id="1119529"/>
    <lineage>
        <taxon>Bacteria</taxon>
        <taxon>Bacillati</taxon>
        <taxon>Bacillota</taxon>
        <taxon>Clostridia</taxon>
        <taxon>Thermoanaerobacterales</taxon>
        <taxon>Thermoanaerobacteraceae</taxon>
        <taxon>Carboxydothermus</taxon>
    </lineage>
</organism>
<dbReference type="EMBL" id="JACCBS010000001">
    <property type="protein sequence ID" value="NYE57173.1"/>
    <property type="molecule type" value="Genomic_DNA"/>
</dbReference>
<gene>
    <name evidence="1" type="ORF">HDG70_000879</name>
</gene>
<name>A0ABX2RBK2_9THEO</name>
<accession>A0ABX2RBK2</accession>
<protein>
    <submittedName>
        <fullName evidence="1">Uncharacterized protein</fullName>
    </submittedName>
</protein>
<evidence type="ECO:0000313" key="2">
    <source>
        <dbReference type="Proteomes" id="UP000604066"/>
    </source>
</evidence>
<comment type="caution">
    <text evidence="1">The sequence shown here is derived from an EMBL/GenBank/DDBJ whole genome shotgun (WGS) entry which is preliminary data.</text>
</comment>
<evidence type="ECO:0000313" key="1">
    <source>
        <dbReference type="EMBL" id="NYE57173.1"/>
    </source>
</evidence>
<dbReference type="RefSeq" id="WP_028052441.1">
    <property type="nucleotide sequence ID" value="NZ_ATYG01000021.1"/>
</dbReference>
<sequence>MISLRGNTERIKYLPLKEYGRVMLISPMQVNFVLPIPARLLYDKELIEKKLIFWVISGKTESL</sequence>
<reference evidence="1 2" key="1">
    <citation type="submission" date="2020-07" db="EMBL/GenBank/DDBJ databases">
        <title>Genomic Encyclopedia of Type Strains, Phase III (KMG-III): the genomes of soil and plant-associated and newly described type strains.</title>
        <authorList>
            <person name="Whitman W."/>
        </authorList>
    </citation>
    <scope>NUCLEOTIDE SEQUENCE [LARGE SCALE GENOMIC DNA]</scope>
    <source>
        <strain evidence="1 2">DSM 11255</strain>
    </source>
</reference>